<dbReference type="SUPFAM" id="SSF49899">
    <property type="entry name" value="Concanavalin A-like lectins/glucanases"/>
    <property type="match status" value="1"/>
</dbReference>
<evidence type="ECO:0000256" key="3">
    <source>
        <dbReference type="ARBA" id="ARBA00023295"/>
    </source>
</evidence>
<name>A0A7H2BGM2_9MICC</name>
<dbReference type="InterPro" id="IPR023296">
    <property type="entry name" value="Glyco_hydro_beta-prop_sf"/>
</dbReference>
<protein>
    <recommendedName>
        <fullName evidence="4">Glycosyl hydrolase family 32 N-terminal domain-containing protein</fullName>
    </recommendedName>
</protein>
<dbReference type="KEGG" id="rter:IDM49_03060"/>
<dbReference type="InterPro" id="IPR013148">
    <property type="entry name" value="Glyco_hydro_32_N"/>
</dbReference>
<sequence length="288" mass="32407">MEFSDTSIGDMSYMIECPIFLTTTDTATGEEKDIFIFCPQGMQPDGDKYNNIYQCGYVVGKLDGLKFDIEQPFTEIDAGFEFYAPQTVHAADDEHDAPVLMGWFGNAEEDDHPSWENRWVHMLTYPRELELHNGKLFQRPVKQLDEVLPLQAAQMSEDGMLADVRGRRQFRLKGTLNVGKHNVQLGLRDEKGEPVVMTFGQDFAALDRGFARYQAGGPIRRRMLTPSNSRQFEILFDGSALEMFVDAGAEVFSARIYLDGAPQAVFVRPPEQGGVPSVENLSVAYLED</sequence>
<keyword evidence="3" id="KW-0326">Glycosidase</keyword>
<accession>A0A7H2BGM2</accession>
<dbReference type="SUPFAM" id="SSF75005">
    <property type="entry name" value="Arabinanase/levansucrase/invertase"/>
    <property type="match status" value="1"/>
</dbReference>
<evidence type="ECO:0000256" key="1">
    <source>
        <dbReference type="ARBA" id="ARBA00009902"/>
    </source>
</evidence>
<gene>
    <name evidence="5" type="ORF">IDM49_03060</name>
</gene>
<evidence type="ECO:0000313" key="6">
    <source>
        <dbReference type="Proteomes" id="UP000516404"/>
    </source>
</evidence>
<organism evidence="5 6">
    <name type="scientific">Rothia terrae</name>
    <dbReference type="NCBI Taxonomy" id="396015"/>
    <lineage>
        <taxon>Bacteria</taxon>
        <taxon>Bacillati</taxon>
        <taxon>Actinomycetota</taxon>
        <taxon>Actinomycetes</taxon>
        <taxon>Micrococcales</taxon>
        <taxon>Micrococcaceae</taxon>
        <taxon>Rothia</taxon>
    </lineage>
</organism>
<feature type="domain" description="Glycosyl hydrolase family 32 N-terminal" evidence="4">
    <location>
        <begin position="11"/>
        <end position="140"/>
    </location>
</feature>
<evidence type="ECO:0000313" key="5">
    <source>
        <dbReference type="EMBL" id="QNV38818.1"/>
    </source>
</evidence>
<dbReference type="Proteomes" id="UP000516404">
    <property type="component" value="Chromosome"/>
</dbReference>
<comment type="similarity">
    <text evidence="1">Belongs to the glycosyl hydrolase 32 family.</text>
</comment>
<dbReference type="Gene3D" id="2.115.10.20">
    <property type="entry name" value="Glycosyl hydrolase domain, family 43"/>
    <property type="match status" value="1"/>
</dbReference>
<dbReference type="PANTHER" id="PTHR43101:SF1">
    <property type="entry name" value="BETA-FRUCTOSIDASE"/>
    <property type="match status" value="1"/>
</dbReference>
<dbReference type="EMBL" id="CP061539">
    <property type="protein sequence ID" value="QNV38818.1"/>
    <property type="molecule type" value="Genomic_DNA"/>
</dbReference>
<proteinExistence type="inferred from homology"/>
<keyword evidence="2" id="KW-0378">Hydrolase</keyword>
<dbReference type="AlphaFoldDB" id="A0A7H2BGM2"/>
<dbReference type="InterPro" id="IPR013320">
    <property type="entry name" value="ConA-like_dom_sf"/>
</dbReference>
<keyword evidence="6" id="KW-1185">Reference proteome</keyword>
<dbReference type="Pfam" id="PF00251">
    <property type="entry name" value="Glyco_hydro_32N"/>
    <property type="match status" value="1"/>
</dbReference>
<evidence type="ECO:0000256" key="2">
    <source>
        <dbReference type="ARBA" id="ARBA00022801"/>
    </source>
</evidence>
<reference evidence="5 6" key="1">
    <citation type="submission" date="2020-09" db="EMBL/GenBank/DDBJ databases">
        <title>Investigation of environmental microbes.</title>
        <authorList>
            <person name="Ou Y."/>
            <person name="Kang Q."/>
        </authorList>
    </citation>
    <scope>NUCLEOTIDE SEQUENCE [LARGE SCALE GENOMIC DNA]</scope>
    <source>
        <strain evidence="5 6">KJZ-14</strain>
    </source>
</reference>
<dbReference type="GO" id="GO:0016798">
    <property type="term" value="F:hydrolase activity, acting on glycosyl bonds"/>
    <property type="evidence" value="ECO:0007669"/>
    <property type="project" value="UniProtKB-KW"/>
</dbReference>
<dbReference type="Gene3D" id="2.60.120.560">
    <property type="entry name" value="Exo-inulinase, domain 1"/>
    <property type="match status" value="1"/>
</dbReference>
<evidence type="ECO:0000259" key="4">
    <source>
        <dbReference type="Pfam" id="PF00251"/>
    </source>
</evidence>
<dbReference type="InterPro" id="IPR051214">
    <property type="entry name" value="GH32_Enzymes"/>
</dbReference>
<dbReference type="PANTHER" id="PTHR43101">
    <property type="entry name" value="BETA-FRUCTOSIDASE"/>
    <property type="match status" value="1"/>
</dbReference>